<dbReference type="PANTHER" id="PTHR37316">
    <property type="entry name" value="TEICHOIC ACID GLYCEROL-PHOSPHATE PRIMASE"/>
    <property type="match status" value="1"/>
</dbReference>
<evidence type="ECO:0000256" key="5">
    <source>
        <dbReference type="ARBA" id="ARBA00022944"/>
    </source>
</evidence>
<keyword evidence="6" id="KW-0472">Membrane</keyword>
<dbReference type="AlphaFoldDB" id="A0A1X6X7Z1"/>
<keyword evidence="3" id="KW-1003">Cell membrane</keyword>
<evidence type="ECO:0000256" key="2">
    <source>
        <dbReference type="ARBA" id="ARBA00010488"/>
    </source>
</evidence>
<dbReference type="Pfam" id="PF00534">
    <property type="entry name" value="Glycos_transf_1"/>
    <property type="match status" value="1"/>
</dbReference>
<dbReference type="InterPro" id="IPR043149">
    <property type="entry name" value="TagF_N"/>
</dbReference>
<dbReference type="GO" id="GO:0016757">
    <property type="term" value="F:glycosyltransferase activity"/>
    <property type="evidence" value="ECO:0007669"/>
    <property type="project" value="InterPro"/>
</dbReference>
<protein>
    <submittedName>
        <fullName evidence="8">Glycosyl transferase, group 1</fullName>
    </submittedName>
</protein>
<dbReference type="SUPFAM" id="SSF53756">
    <property type="entry name" value="UDP-Glycosyltransferase/glycogen phosphorylase"/>
    <property type="match status" value="2"/>
</dbReference>
<dbReference type="InterPro" id="IPR043148">
    <property type="entry name" value="TagF_C"/>
</dbReference>
<dbReference type="GO" id="GO:0019350">
    <property type="term" value="P:teichoic acid biosynthetic process"/>
    <property type="evidence" value="ECO:0007669"/>
    <property type="project" value="UniProtKB-KW"/>
</dbReference>
<dbReference type="Pfam" id="PF04464">
    <property type="entry name" value="Glyphos_transf"/>
    <property type="match status" value="1"/>
</dbReference>
<feature type="domain" description="Glycosyl transferase family 1" evidence="7">
    <location>
        <begin position="674"/>
        <end position="819"/>
    </location>
</feature>
<proteinExistence type="inferred from homology"/>
<dbReference type="Gene3D" id="3.40.50.12580">
    <property type="match status" value="1"/>
</dbReference>
<keyword evidence="9" id="KW-1185">Reference proteome</keyword>
<comment type="similarity">
    <text evidence="2">Belongs to the CDP-glycerol glycerophosphotransferase family.</text>
</comment>
<accession>A0A1X6X7Z1</accession>
<evidence type="ECO:0000256" key="4">
    <source>
        <dbReference type="ARBA" id="ARBA00022679"/>
    </source>
</evidence>
<reference evidence="9" key="1">
    <citation type="submission" date="2017-02" db="EMBL/GenBank/DDBJ databases">
        <authorList>
            <person name="Dridi B."/>
        </authorList>
    </citation>
    <scope>NUCLEOTIDE SEQUENCE [LARGE SCALE GENOMIC DNA]</scope>
    <source>
        <strain evidence="9">B Co 03.10</strain>
    </source>
</reference>
<dbReference type="Gene3D" id="3.40.50.2000">
    <property type="entry name" value="Glycogen Phosphorylase B"/>
    <property type="match status" value="1"/>
</dbReference>
<organism evidence="8 9">
    <name type="scientific">Brevibacterium yomogidense</name>
    <dbReference type="NCBI Taxonomy" id="946573"/>
    <lineage>
        <taxon>Bacteria</taxon>
        <taxon>Bacillati</taxon>
        <taxon>Actinomycetota</taxon>
        <taxon>Actinomycetes</taxon>
        <taxon>Micrococcales</taxon>
        <taxon>Brevibacteriaceae</taxon>
        <taxon>Brevibacterium</taxon>
    </lineage>
</organism>
<keyword evidence="5" id="KW-0777">Teichoic acid biosynthesis</keyword>
<evidence type="ECO:0000256" key="1">
    <source>
        <dbReference type="ARBA" id="ARBA00004202"/>
    </source>
</evidence>
<gene>
    <name evidence="8" type="ORF">FM105_04620</name>
</gene>
<dbReference type="Gene3D" id="3.40.50.11820">
    <property type="match status" value="1"/>
</dbReference>
<evidence type="ECO:0000259" key="7">
    <source>
        <dbReference type="Pfam" id="PF00534"/>
    </source>
</evidence>
<evidence type="ECO:0000256" key="3">
    <source>
        <dbReference type="ARBA" id="ARBA00022475"/>
    </source>
</evidence>
<evidence type="ECO:0000256" key="6">
    <source>
        <dbReference type="ARBA" id="ARBA00023136"/>
    </source>
</evidence>
<dbReference type="CDD" id="cd03811">
    <property type="entry name" value="GT4_GT28_WabH-like"/>
    <property type="match status" value="1"/>
</dbReference>
<evidence type="ECO:0000313" key="8">
    <source>
        <dbReference type="EMBL" id="SLM95259.1"/>
    </source>
</evidence>
<dbReference type="GO" id="GO:0047355">
    <property type="term" value="F:CDP-glycerol glycerophosphotransferase activity"/>
    <property type="evidence" value="ECO:0007669"/>
    <property type="project" value="InterPro"/>
</dbReference>
<sequence>MLSNMRKSSEFRRALDSPVKTRTVLWESFSGNGALCNPEALFRHVLDDPRFADLKHTWVISAKTRARVVEEFKDHPRVSFVTHKSARYFRDLETHEFLVNNATFPPEFIKRPEQTYLNTWHGTPLKKMGYDVDGGAKDARNVLRNFMSADFLLSQNSFMTDQMYLSGYRLTNAFEGTILEEGYPRCDHMFGEEAGAAARAILSEQGIETEGRKVLVFAPTWRGTSFYRPSADAARLKETIRRLREHPLLQDWVVLLKAHQVVVDQLVGDPDVAEYLIPNDVPANEALAIADLLVSDYSSIFVDYLATGRPIAFHLPDASDYSLNRGIYLEPDELPGPVSTTADELVAHVTALVGDEGLAGAFPSASQRYGEMAQRFTAREDGQSSARVADLVFGRRSTTDADVRHAPSDGRVRLVIYLGGMITNGITSSAINLLNSLDPEEYDVTVLYYRPTDGDRRKNAERIPPHVRQVIRDRGFLQHYLVGSTSALEEVTGTYEDASGTDSELWSWEWRRLFGNARFDAAIDFSGYSPYWARVMLFANASTRSIWLHNDLEADALREVDGQRPHFKNLSGLFSLYRGFDHLVSVSPDLSRINRTNLAYFAPSDRFVSARNTIDVARVLEGAGRKDADAVTESVTVSGDLENVIEQLAAHYPFEDIVREASRQQITSEFLGDGSGRVFVTVGRLSPEKNHARLIEAFARVHAEDPDTSLVIIGTGPLAGDLKSLAASLGIADSVTFTGVLSNPYAVMDRCDCFVLSSDYEGQPIVILEARVLGLPVVTTRFGSAESAMEGSGGLIVERDAEALADGMRAFLAGGIEAEPFDGNEYNAEAVGEFEAAVFGRA</sequence>
<dbReference type="EMBL" id="FWFF01000005">
    <property type="protein sequence ID" value="SLM95259.1"/>
    <property type="molecule type" value="Genomic_DNA"/>
</dbReference>
<evidence type="ECO:0000313" key="9">
    <source>
        <dbReference type="Proteomes" id="UP000196581"/>
    </source>
</evidence>
<dbReference type="PANTHER" id="PTHR37316:SF3">
    <property type="entry name" value="TEICHOIC ACID GLYCEROL-PHOSPHATE TRANSFERASE"/>
    <property type="match status" value="1"/>
</dbReference>
<dbReference type="InterPro" id="IPR001296">
    <property type="entry name" value="Glyco_trans_1"/>
</dbReference>
<keyword evidence="4 8" id="KW-0808">Transferase</keyword>
<dbReference type="Proteomes" id="UP000196581">
    <property type="component" value="Unassembled WGS sequence"/>
</dbReference>
<dbReference type="InterPro" id="IPR007554">
    <property type="entry name" value="Glycerophosphate_synth"/>
</dbReference>
<dbReference type="GO" id="GO:0005886">
    <property type="term" value="C:plasma membrane"/>
    <property type="evidence" value="ECO:0007669"/>
    <property type="project" value="UniProtKB-SubCell"/>
</dbReference>
<dbReference type="InterPro" id="IPR051612">
    <property type="entry name" value="Teichoic_Acid_Biosynth"/>
</dbReference>
<comment type="subcellular location">
    <subcellularLocation>
        <location evidence="1">Cell membrane</location>
        <topology evidence="1">Peripheral membrane protein</topology>
    </subcellularLocation>
</comment>
<name>A0A1X6X7Z1_9MICO</name>